<comment type="caution">
    <text evidence="2">The sequence shown here is derived from an EMBL/GenBank/DDBJ whole genome shotgun (WGS) entry which is preliminary data.</text>
</comment>
<keyword evidence="1" id="KW-0732">Signal</keyword>
<keyword evidence="3" id="KW-1185">Reference proteome</keyword>
<dbReference type="AlphaFoldDB" id="A0A9W8P0L7"/>
<name>A0A9W8P0L7_9AGAR</name>
<organism evidence="2 3">
    <name type="scientific">Lentinula detonsa</name>
    <dbReference type="NCBI Taxonomy" id="2804962"/>
    <lineage>
        <taxon>Eukaryota</taxon>
        <taxon>Fungi</taxon>
        <taxon>Dikarya</taxon>
        <taxon>Basidiomycota</taxon>
        <taxon>Agaricomycotina</taxon>
        <taxon>Agaricomycetes</taxon>
        <taxon>Agaricomycetidae</taxon>
        <taxon>Agaricales</taxon>
        <taxon>Marasmiineae</taxon>
        <taxon>Omphalotaceae</taxon>
        <taxon>Lentinula</taxon>
    </lineage>
</organism>
<feature type="signal peptide" evidence="1">
    <location>
        <begin position="1"/>
        <end position="22"/>
    </location>
</feature>
<proteinExistence type="predicted"/>
<evidence type="ECO:0000313" key="2">
    <source>
        <dbReference type="EMBL" id="KAJ3744336.1"/>
    </source>
</evidence>
<gene>
    <name evidence="2" type="ORF">DFH05DRAFT_1525357</name>
</gene>
<accession>A0A9W8P0L7</accession>
<sequence>MFLSNSISYFLIGLVALAQAAAAPITQREVAAVPINVGVVFSLVHPAYIRAYTLLTILKLSPDPKYSREFDPKINHEVKELFIAYLHSIGMPTSFEIQYEDGSADHAATLSTHNFDFWGENVGDDCKEEQDLKNGKKGCIVGFQVMDGFKPMDTVDAGKEVATVTFDMKTLFTAHYDRQTQALTL</sequence>
<evidence type="ECO:0000313" key="3">
    <source>
        <dbReference type="Proteomes" id="UP001142393"/>
    </source>
</evidence>
<evidence type="ECO:0000256" key="1">
    <source>
        <dbReference type="SAM" id="SignalP"/>
    </source>
</evidence>
<protein>
    <submittedName>
        <fullName evidence="2">Uncharacterized protein</fullName>
    </submittedName>
</protein>
<reference evidence="2 3" key="1">
    <citation type="journal article" date="2023" name="Proc. Natl. Acad. Sci. U.S.A.">
        <title>A global phylogenomic analysis of the shiitake genus Lentinula.</title>
        <authorList>
            <person name="Sierra-Patev S."/>
            <person name="Min B."/>
            <person name="Naranjo-Ortiz M."/>
            <person name="Looney B."/>
            <person name="Konkel Z."/>
            <person name="Slot J.C."/>
            <person name="Sakamoto Y."/>
            <person name="Steenwyk J.L."/>
            <person name="Rokas A."/>
            <person name="Carro J."/>
            <person name="Camarero S."/>
            <person name="Ferreira P."/>
            <person name="Molpeceres G."/>
            <person name="Ruiz-Duenas F.J."/>
            <person name="Serrano A."/>
            <person name="Henrissat B."/>
            <person name="Drula E."/>
            <person name="Hughes K.W."/>
            <person name="Mata J.L."/>
            <person name="Ishikawa N.K."/>
            <person name="Vargas-Isla R."/>
            <person name="Ushijima S."/>
            <person name="Smith C.A."/>
            <person name="Donoghue J."/>
            <person name="Ahrendt S."/>
            <person name="Andreopoulos W."/>
            <person name="He G."/>
            <person name="LaButti K."/>
            <person name="Lipzen A."/>
            <person name="Ng V."/>
            <person name="Riley R."/>
            <person name="Sandor L."/>
            <person name="Barry K."/>
            <person name="Martinez A.T."/>
            <person name="Xiao Y."/>
            <person name="Gibbons J.G."/>
            <person name="Terashima K."/>
            <person name="Grigoriev I.V."/>
            <person name="Hibbett D."/>
        </authorList>
    </citation>
    <scope>NUCLEOTIDE SEQUENCE [LARGE SCALE GENOMIC DNA]</scope>
    <source>
        <strain evidence="2 3">TFB7810</strain>
    </source>
</reference>
<dbReference type="EMBL" id="JANVFU010000007">
    <property type="protein sequence ID" value="KAJ3744336.1"/>
    <property type="molecule type" value="Genomic_DNA"/>
</dbReference>
<dbReference type="Proteomes" id="UP001142393">
    <property type="component" value="Unassembled WGS sequence"/>
</dbReference>
<feature type="chain" id="PRO_5040950116" evidence="1">
    <location>
        <begin position="23"/>
        <end position="185"/>
    </location>
</feature>